<gene>
    <name evidence="1" type="ORF">Q8G51_05145</name>
</gene>
<dbReference type="Proteomes" id="UP001242129">
    <property type="component" value="Unassembled WGS sequence"/>
</dbReference>
<reference evidence="1" key="1">
    <citation type="submission" date="2023-07" db="EMBL/GenBank/DDBJ databases">
        <title>Dynamics of blaOXA-23 gene transmission in Acinetobacter spp. from contaminated veterinary surfaces.</title>
        <authorList>
            <person name="Moreira Da Silva J."/>
            <person name="Menezes J."/>
            <person name="Fernandes L."/>
            <person name="Marques C."/>
            <person name="Amaral A."/>
            <person name="Timofte D."/>
            <person name="Pomba C."/>
        </authorList>
    </citation>
    <scope>NUCLEOTIDE SEQUENCE</scope>
    <source>
        <strain evidence="1">CMVB11Z4A1</strain>
    </source>
</reference>
<name>A0AAW8ATS0_ACILW</name>
<evidence type="ECO:0000313" key="1">
    <source>
        <dbReference type="EMBL" id="MDP1447215.1"/>
    </source>
</evidence>
<protein>
    <submittedName>
        <fullName evidence="1">Uncharacterized protein</fullName>
    </submittedName>
</protein>
<organism evidence="1 2">
    <name type="scientific">Acinetobacter lwoffii</name>
    <dbReference type="NCBI Taxonomy" id="28090"/>
    <lineage>
        <taxon>Bacteria</taxon>
        <taxon>Pseudomonadati</taxon>
        <taxon>Pseudomonadota</taxon>
        <taxon>Gammaproteobacteria</taxon>
        <taxon>Moraxellales</taxon>
        <taxon>Moraxellaceae</taxon>
        <taxon>Acinetobacter</taxon>
    </lineage>
</organism>
<sequence length="65" mass="7909">MKAKFESKYEKNLKFGVRKVLNPGRDFLENFWFFHKEKTKHADFLIKKMSVIFLFEAVIFEFSEV</sequence>
<proteinExistence type="predicted"/>
<accession>A0AAW8ATS0</accession>
<comment type="caution">
    <text evidence="1">The sequence shown here is derived from an EMBL/GenBank/DDBJ whole genome shotgun (WGS) entry which is preliminary data.</text>
</comment>
<dbReference type="RefSeq" id="WP_155757270.1">
    <property type="nucleotide sequence ID" value="NZ_JAUUUS010000040.1"/>
</dbReference>
<dbReference type="AlphaFoldDB" id="A0AAW8ATS0"/>
<evidence type="ECO:0000313" key="2">
    <source>
        <dbReference type="Proteomes" id="UP001242129"/>
    </source>
</evidence>
<dbReference type="EMBL" id="JAUUUS010000040">
    <property type="protein sequence ID" value="MDP1447215.1"/>
    <property type="molecule type" value="Genomic_DNA"/>
</dbReference>